<protein>
    <submittedName>
        <fullName evidence="1">Uncharacterized protein</fullName>
    </submittedName>
</protein>
<accession>A0A916U346</accession>
<dbReference type="RefSeq" id="WP_188673174.1">
    <property type="nucleotide sequence ID" value="NZ_BMJH01000001.1"/>
</dbReference>
<proteinExistence type="predicted"/>
<evidence type="ECO:0000313" key="2">
    <source>
        <dbReference type="Proteomes" id="UP000641514"/>
    </source>
</evidence>
<comment type="caution">
    <text evidence="1">The sequence shown here is derived from an EMBL/GenBank/DDBJ whole genome shotgun (WGS) entry which is preliminary data.</text>
</comment>
<evidence type="ECO:0000313" key="1">
    <source>
        <dbReference type="EMBL" id="GGC57578.1"/>
    </source>
</evidence>
<sequence length="123" mass="13582">MASMKVVCTAVDSIESDDEREAAMYRIGDVLLRPMLDQHAKLQPVADRAGADVVGLVGVGYGLFASVRWVAELVETWTGRGMPKWPRWRKYVTELPRGQARGARAAVQLAGKQLGVEESTLRR</sequence>
<dbReference type="AlphaFoldDB" id="A0A916U346"/>
<reference evidence="1" key="2">
    <citation type="submission" date="2020-09" db="EMBL/GenBank/DDBJ databases">
        <authorList>
            <person name="Sun Q."/>
            <person name="Zhou Y."/>
        </authorList>
    </citation>
    <scope>NUCLEOTIDE SEQUENCE</scope>
    <source>
        <strain evidence="1">CGMCC 1.15478</strain>
    </source>
</reference>
<dbReference type="Proteomes" id="UP000641514">
    <property type="component" value="Unassembled WGS sequence"/>
</dbReference>
<reference evidence="1" key="1">
    <citation type="journal article" date="2014" name="Int. J. Syst. Evol. Microbiol.">
        <title>Complete genome sequence of Corynebacterium casei LMG S-19264T (=DSM 44701T), isolated from a smear-ripened cheese.</title>
        <authorList>
            <consortium name="US DOE Joint Genome Institute (JGI-PGF)"/>
            <person name="Walter F."/>
            <person name="Albersmeier A."/>
            <person name="Kalinowski J."/>
            <person name="Ruckert C."/>
        </authorList>
    </citation>
    <scope>NUCLEOTIDE SEQUENCE</scope>
    <source>
        <strain evidence="1">CGMCC 1.15478</strain>
    </source>
</reference>
<keyword evidence="2" id="KW-1185">Reference proteome</keyword>
<gene>
    <name evidence="1" type="ORF">GCM10011410_07600</name>
</gene>
<name>A0A916U346_9ACTN</name>
<organism evidence="1 2">
    <name type="scientific">Hoyosella rhizosphaerae</name>
    <dbReference type="NCBI Taxonomy" id="1755582"/>
    <lineage>
        <taxon>Bacteria</taxon>
        <taxon>Bacillati</taxon>
        <taxon>Actinomycetota</taxon>
        <taxon>Actinomycetes</taxon>
        <taxon>Mycobacteriales</taxon>
        <taxon>Hoyosellaceae</taxon>
        <taxon>Hoyosella</taxon>
    </lineage>
</organism>
<dbReference type="EMBL" id="BMJH01000001">
    <property type="protein sequence ID" value="GGC57578.1"/>
    <property type="molecule type" value="Genomic_DNA"/>
</dbReference>